<keyword evidence="2" id="KW-1185">Reference proteome</keyword>
<proteinExistence type="predicted"/>
<evidence type="ECO:0000313" key="1">
    <source>
        <dbReference type="EMBL" id="CAK79469.1"/>
    </source>
</evidence>
<dbReference type="Proteomes" id="UP000000600">
    <property type="component" value="Unassembled WGS sequence"/>
</dbReference>
<gene>
    <name evidence="1" type="ORF">GSPATT00014415001</name>
</gene>
<dbReference type="AlphaFoldDB" id="A0D8V2"/>
<dbReference type="GeneID" id="5032650"/>
<evidence type="ECO:0000313" key="2">
    <source>
        <dbReference type="Proteomes" id="UP000000600"/>
    </source>
</evidence>
<name>A0D8V2_PARTE</name>
<protein>
    <submittedName>
        <fullName evidence="1">Uncharacterized protein</fullName>
    </submittedName>
</protein>
<reference evidence="1 2" key="1">
    <citation type="journal article" date="2006" name="Nature">
        <title>Global trends of whole-genome duplications revealed by the ciliate Paramecium tetraurelia.</title>
        <authorList>
            <consortium name="Genoscope"/>
            <person name="Aury J.-M."/>
            <person name="Jaillon O."/>
            <person name="Duret L."/>
            <person name="Noel B."/>
            <person name="Jubin C."/>
            <person name="Porcel B.M."/>
            <person name="Segurens B."/>
            <person name="Daubin V."/>
            <person name="Anthouard V."/>
            <person name="Aiach N."/>
            <person name="Arnaiz O."/>
            <person name="Billaut A."/>
            <person name="Beisson J."/>
            <person name="Blanc I."/>
            <person name="Bouhouche K."/>
            <person name="Camara F."/>
            <person name="Duharcourt S."/>
            <person name="Guigo R."/>
            <person name="Gogendeau D."/>
            <person name="Katinka M."/>
            <person name="Keller A.-M."/>
            <person name="Kissmehl R."/>
            <person name="Klotz C."/>
            <person name="Koll F."/>
            <person name="Le Moue A."/>
            <person name="Lepere C."/>
            <person name="Malinsky S."/>
            <person name="Nowacki M."/>
            <person name="Nowak J.K."/>
            <person name="Plattner H."/>
            <person name="Poulain J."/>
            <person name="Ruiz F."/>
            <person name="Serrano V."/>
            <person name="Zagulski M."/>
            <person name="Dessen P."/>
            <person name="Betermier M."/>
            <person name="Weissenbach J."/>
            <person name="Scarpelli C."/>
            <person name="Schachter V."/>
            <person name="Sperling L."/>
            <person name="Meyer E."/>
            <person name="Cohen J."/>
            <person name="Wincker P."/>
        </authorList>
    </citation>
    <scope>NUCLEOTIDE SEQUENCE [LARGE SCALE GENOMIC DNA]</scope>
    <source>
        <strain evidence="1 2">Stock d4-2</strain>
    </source>
</reference>
<sequence>MYIKYSIHPLMKQRCGFQRAKYINQPKKTTKENKNKKSSIYSRVNYLYQKKFTQMQNKNNQNPVIVDQKYILLNLIYQGKASTIFEGIKLLLFKRSIYNKSKNVCKNVSNIQK</sequence>
<dbReference type="HOGENOM" id="CLU_2138342_0_0_1"/>
<dbReference type="EMBL" id="CT868330">
    <property type="protein sequence ID" value="CAK79469.1"/>
    <property type="molecule type" value="Genomic_DNA"/>
</dbReference>
<accession>A0D8V2</accession>
<organism evidence="1 2">
    <name type="scientific">Paramecium tetraurelia</name>
    <dbReference type="NCBI Taxonomy" id="5888"/>
    <lineage>
        <taxon>Eukaryota</taxon>
        <taxon>Sar</taxon>
        <taxon>Alveolata</taxon>
        <taxon>Ciliophora</taxon>
        <taxon>Intramacronucleata</taxon>
        <taxon>Oligohymenophorea</taxon>
        <taxon>Peniculida</taxon>
        <taxon>Parameciidae</taxon>
        <taxon>Paramecium</taxon>
    </lineage>
</organism>
<dbReference type="InParanoid" id="A0D8V2"/>
<dbReference type="RefSeq" id="XP_001446866.1">
    <property type="nucleotide sequence ID" value="XM_001446829.1"/>
</dbReference>
<dbReference type="KEGG" id="ptm:GSPATT00014415001"/>